<keyword evidence="2" id="KW-0472">Membrane</keyword>
<reference evidence="3" key="1">
    <citation type="submission" date="2022-02" db="EMBL/GenBank/DDBJ databases">
        <title>Crop Bioprotection Bacillus Genome Sequencing.</title>
        <authorList>
            <person name="Dunlap C."/>
        </authorList>
    </citation>
    <scope>NUCLEOTIDE SEQUENCE</scope>
    <source>
        <strain evidence="3">98-1</strain>
    </source>
</reference>
<evidence type="ECO:0000313" key="3">
    <source>
        <dbReference type="EMBL" id="MCY8318615.1"/>
    </source>
</evidence>
<dbReference type="AlphaFoldDB" id="A0AAP3CNF5"/>
<feature type="coiled-coil region" evidence="1">
    <location>
        <begin position="33"/>
        <end position="67"/>
    </location>
</feature>
<evidence type="ECO:0000256" key="1">
    <source>
        <dbReference type="SAM" id="Coils"/>
    </source>
</evidence>
<dbReference type="PANTHER" id="PTHR40070:SF1">
    <property type="entry name" value="UPF0478 PROTEIN YTXG"/>
    <property type="match status" value="1"/>
</dbReference>
<proteinExistence type="predicted"/>
<feature type="transmembrane region" description="Helical" evidence="2">
    <location>
        <begin position="6"/>
        <end position="23"/>
    </location>
</feature>
<evidence type="ECO:0000313" key="4">
    <source>
        <dbReference type="Proteomes" id="UP001067121"/>
    </source>
</evidence>
<dbReference type="RefSeq" id="WP_268523843.1">
    <property type="nucleotide sequence ID" value="NZ_CBDIAD010000033.1"/>
</dbReference>
<protein>
    <submittedName>
        <fullName evidence="3">DUF948 domain-containing protein</fullName>
    </submittedName>
</protein>
<keyword evidence="2" id="KW-1133">Transmembrane helix</keyword>
<name>A0AAP3CNF5_BACVA</name>
<accession>A0AAP3CNF5</accession>
<dbReference type="PANTHER" id="PTHR40070">
    <property type="entry name" value="UPF0478 PROTEIN YTXG"/>
    <property type="match status" value="1"/>
</dbReference>
<keyword evidence="1" id="KW-0175">Coiled coil</keyword>
<dbReference type="InterPro" id="IPR009293">
    <property type="entry name" value="UPF0478"/>
</dbReference>
<dbReference type="Proteomes" id="UP001067121">
    <property type="component" value="Unassembled WGS sequence"/>
</dbReference>
<comment type="caution">
    <text evidence="3">The sequence shown here is derived from an EMBL/GenBank/DDBJ whole genome shotgun (WGS) entry which is preliminary data.</text>
</comment>
<organism evidence="3 4">
    <name type="scientific">Bacillus vallismortis</name>
    <dbReference type="NCBI Taxonomy" id="72361"/>
    <lineage>
        <taxon>Bacteria</taxon>
        <taxon>Bacillati</taxon>
        <taxon>Bacillota</taxon>
        <taxon>Bacilli</taxon>
        <taxon>Bacillales</taxon>
        <taxon>Bacillaceae</taxon>
        <taxon>Bacillus</taxon>
    </lineage>
</organism>
<dbReference type="EMBL" id="JALAOH010000074">
    <property type="protein sequence ID" value="MCY8318615.1"/>
    <property type="molecule type" value="Genomic_DNA"/>
</dbReference>
<keyword evidence="2" id="KW-0812">Transmembrane</keyword>
<evidence type="ECO:0000256" key="2">
    <source>
        <dbReference type="SAM" id="Phobius"/>
    </source>
</evidence>
<sequence length="101" mass="11290">MVIVYISIAVLALSIIFLGVNVIQNKKKIDPALQELTSVTQAMQKQVEGLKNEAQLLTRKQKNIQQDVQMKKAAFQQTAAEVKEVPQAVKKVWQAGPFNSR</sequence>
<dbReference type="Pfam" id="PF06103">
    <property type="entry name" value="DUF948"/>
    <property type="match status" value="1"/>
</dbReference>
<gene>
    <name evidence="3" type="ORF">MOC71_18255</name>
</gene>